<name>A0AAV5UTF0_9BILA</name>
<dbReference type="Proteomes" id="UP001432322">
    <property type="component" value="Unassembled WGS sequence"/>
</dbReference>
<proteinExistence type="predicted"/>
<feature type="non-terminal residue" evidence="1">
    <location>
        <position position="118"/>
    </location>
</feature>
<dbReference type="EMBL" id="BTSY01000001">
    <property type="protein sequence ID" value="GMT09771.1"/>
    <property type="molecule type" value="Genomic_DNA"/>
</dbReference>
<reference evidence="1" key="1">
    <citation type="submission" date="2023-10" db="EMBL/GenBank/DDBJ databases">
        <title>Genome assembly of Pristionchus species.</title>
        <authorList>
            <person name="Yoshida K."/>
            <person name="Sommer R.J."/>
        </authorList>
    </citation>
    <scope>NUCLEOTIDE SEQUENCE</scope>
    <source>
        <strain evidence="1">RS5133</strain>
    </source>
</reference>
<sequence>LFSTYDQQNQFDSIMKRFFKSSYRNHMEKIFAVPYDQFDKIANHLKPLLMSMKIDFTIHARQVDFDIIGSMESLFTGFEMGAFNVEIPDNCDRSSDRIIDFARRLNFGSIVCYIANTD</sequence>
<evidence type="ECO:0000313" key="1">
    <source>
        <dbReference type="EMBL" id="GMT09771.1"/>
    </source>
</evidence>
<protein>
    <submittedName>
        <fullName evidence="1">Uncharacterized protein</fullName>
    </submittedName>
</protein>
<dbReference type="AlphaFoldDB" id="A0AAV5UTF0"/>
<evidence type="ECO:0000313" key="2">
    <source>
        <dbReference type="Proteomes" id="UP001432322"/>
    </source>
</evidence>
<keyword evidence="2" id="KW-1185">Reference proteome</keyword>
<gene>
    <name evidence="1" type="ORF">PFISCL1PPCAC_1068</name>
</gene>
<accession>A0AAV5UTF0</accession>
<comment type="caution">
    <text evidence="1">The sequence shown here is derived from an EMBL/GenBank/DDBJ whole genome shotgun (WGS) entry which is preliminary data.</text>
</comment>
<feature type="non-terminal residue" evidence="1">
    <location>
        <position position="1"/>
    </location>
</feature>
<organism evidence="1 2">
    <name type="scientific">Pristionchus fissidentatus</name>
    <dbReference type="NCBI Taxonomy" id="1538716"/>
    <lineage>
        <taxon>Eukaryota</taxon>
        <taxon>Metazoa</taxon>
        <taxon>Ecdysozoa</taxon>
        <taxon>Nematoda</taxon>
        <taxon>Chromadorea</taxon>
        <taxon>Rhabditida</taxon>
        <taxon>Rhabditina</taxon>
        <taxon>Diplogasteromorpha</taxon>
        <taxon>Diplogasteroidea</taxon>
        <taxon>Neodiplogasteridae</taxon>
        <taxon>Pristionchus</taxon>
    </lineage>
</organism>